<keyword evidence="3" id="KW-1185">Reference proteome</keyword>
<evidence type="ECO:0000259" key="1">
    <source>
        <dbReference type="Pfam" id="PF16778"/>
    </source>
</evidence>
<dbReference type="AlphaFoldDB" id="A0AAP0XAY1"/>
<evidence type="ECO:0000313" key="2">
    <source>
        <dbReference type="EMBL" id="KDO00842.1"/>
    </source>
</evidence>
<proteinExistence type="predicted"/>
<organism evidence="2 3">
    <name type="scientific">Pseudomonas donghuensis</name>
    <dbReference type="NCBI Taxonomy" id="1163398"/>
    <lineage>
        <taxon>Bacteria</taxon>
        <taxon>Pseudomonadati</taxon>
        <taxon>Pseudomonadota</taxon>
        <taxon>Gammaproteobacteria</taxon>
        <taxon>Pseudomonadales</taxon>
        <taxon>Pseudomonadaceae</taxon>
        <taxon>Pseudomonas</taxon>
    </lineage>
</organism>
<gene>
    <name evidence="2" type="ORF">BV82_1296</name>
</gene>
<reference evidence="2 3" key="1">
    <citation type="journal article" date="2014" name="Genome Announc.">
        <title>Genome Sequence of Pseudomonas sp. Strain P482, a Tomato Rhizosphere Isolate with Broad-Spectrum Antimicrobial Activity.</title>
        <authorList>
            <person name="Krzyzanowska D.M."/>
            <person name="Ossowicki A."/>
            <person name="Jafra S."/>
        </authorList>
    </citation>
    <scope>NUCLEOTIDE SEQUENCE [LARGE SCALE GENOMIC DNA]</scope>
    <source>
        <strain evidence="2 3">P482</strain>
    </source>
</reference>
<dbReference type="RefSeq" id="WP_036994592.1">
    <property type="nucleotide sequence ID" value="NZ_CP071706.1"/>
</dbReference>
<dbReference type="Pfam" id="PF16778">
    <property type="entry name" value="Phage_tail_APC"/>
    <property type="match status" value="1"/>
</dbReference>
<dbReference type="KEGG" id="pdw:BV82_1296"/>
<evidence type="ECO:0000313" key="3">
    <source>
        <dbReference type="Proteomes" id="UP000027121"/>
    </source>
</evidence>
<accession>A0AAP0XAY1</accession>
<sequence length="149" mass="16777">MSEHVFSPGELAFYLVELKDQYESAASWPVDGVAITAERYAQVRAEESQGRVLCADSNGQPITVERPPLSIEQLSVIERAWRDEQLAATDSLVARHRDEQEIGQTTLSAEQYLALQVYRRALRSWPQAEVFPEVVARPAAPPWLAEQIQ</sequence>
<dbReference type="Proteomes" id="UP000027121">
    <property type="component" value="Chromosome"/>
</dbReference>
<dbReference type="EMBL" id="CP071706">
    <property type="protein sequence ID" value="KDO00842.1"/>
    <property type="molecule type" value="Genomic_DNA"/>
</dbReference>
<name>A0AAP0XAY1_9PSED</name>
<reference evidence="2 3" key="2">
    <citation type="journal article" date="2016" name="Front. Microbiol.">
        <title>When Genome-Based Approach Meets the 'Old but Good': Revealing Genes Involved in the Antibacterial Activity of Pseudomonas sp. P482 against Soft Rot Pathogens.</title>
        <authorList>
            <person name="Krzyzanowska D.M."/>
            <person name="Ossowicki A."/>
            <person name="Rajewska M."/>
            <person name="Maciag T."/>
            <person name="Jablonska M."/>
            <person name="Obuchowski M."/>
            <person name="Heeb S."/>
            <person name="Jafra S."/>
        </authorList>
    </citation>
    <scope>NUCLEOTIDE SEQUENCE [LARGE SCALE GENOMIC DNA]</scope>
    <source>
        <strain evidence="2 3">P482</strain>
    </source>
</reference>
<feature type="domain" description="Phage tail assembly chaperone-like" evidence="1">
    <location>
        <begin position="78"/>
        <end position="141"/>
    </location>
</feature>
<dbReference type="GeneID" id="98282675"/>
<dbReference type="InterPro" id="IPR031893">
    <property type="entry name" value="Phage_tail_APC"/>
</dbReference>
<protein>
    <submittedName>
        <fullName evidence="2">Phage tail protein</fullName>
    </submittedName>
</protein>